<comment type="caution">
    <text evidence="1">The sequence shown here is derived from an EMBL/GenBank/DDBJ whole genome shotgun (WGS) entry which is preliminary data.</text>
</comment>
<name>A0ACC3SXT0_LIPKO</name>
<keyword evidence="2" id="KW-1185">Reference proteome</keyword>
<reference evidence="2" key="1">
    <citation type="journal article" date="2024" name="Front. Bioeng. Biotechnol.">
        <title>Genome-scale model development and genomic sequencing of the oleaginous clade Lipomyces.</title>
        <authorList>
            <person name="Czajka J.J."/>
            <person name="Han Y."/>
            <person name="Kim J."/>
            <person name="Mondo S.J."/>
            <person name="Hofstad B.A."/>
            <person name="Robles A."/>
            <person name="Haridas S."/>
            <person name="Riley R."/>
            <person name="LaButti K."/>
            <person name="Pangilinan J."/>
            <person name="Andreopoulos W."/>
            <person name="Lipzen A."/>
            <person name="Yan J."/>
            <person name="Wang M."/>
            <person name="Ng V."/>
            <person name="Grigoriev I.V."/>
            <person name="Spatafora J.W."/>
            <person name="Magnuson J.K."/>
            <person name="Baker S.E."/>
            <person name="Pomraning K.R."/>
        </authorList>
    </citation>
    <scope>NUCLEOTIDE SEQUENCE [LARGE SCALE GENOMIC DNA]</scope>
    <source>
        <strain evidence="2">CBS 7786</strain>
    </source>
</reference>
<dbReference type="Proteomes" id="UP001433508">
    <property type="component" value="Unassembled WGS sequence"/>
</dbReference>
<proteinExistence type="predicted"/>
<evidence type="ECO:0000313" key="1">
    <source>
        <dbReference type="EMBL" id="KAK9236457.1"/>
    </source>
</evidence>
<gene>
    <name evidence="1" type="ORF">V1525DRAFT_406896</name>
</gene>
<organism evidence="1 2">
    <name type="scientific">Lipomyces kononenkoae</name>
    <name type="common">Yeast</name>
    <dbReference type="NCBI Taxonomy" id="34357"/>
    <lineage>
        <taxon>Eukaryota</taxon>
        <taxon>Fungi</taxon>
        <taxon>Dikarya</taxon>
        <taxon>Ascomycota</taxon>
        <taxon>Saccharomycotina</taxon>
        <taxon>Lipomycetes</taxon>
        <taxon>Lipomycetales</taxon>
        <taxon>Lipomycetaceae</taxon>
        <taxon>Lipomyces</taxon>
    </lineage>
</organism>
<dbReference type="EMBL" id="MU971387">
    <property type="protein sequence ID" value="KAK9236457.1"/>
    <property type="molecule type" value="Genomic_DNA"/>
</dbReference>
<accession>A0ACC3SXT0</accession>
<sequence>MEDDHVHSGGSGSASPKTNVRYKRRMTEKRKMQNRLAQRAYREKRKTYLAQLQDHASVNDSNTSDASYNKPSAPSDLPQSADPSRQVCSSPISFERPDSGLHQPVTNPVEFISEGIESFEQLPLDTFYDFNGYIQPSALINGGKIPEKSFLGQEDVPGLEQRDLDISKVECTSLGSSASRDAGSNLGLPYMGGNIVLESPALDTSLTYTSTNRRAAAGMNEHWLTLQSSLSLSSPRSHKPFSPVNAGTQPSITDVPSFSDKHELVLEAFRQIIQSEVAEDSKRLLGIALENQLNLTDVFIRGLLSSRSRKTFSLGDLFISGLRSIYQAKLPIYPYSASSPGYVGPNCPNSIWRASTIDAYVYIANAIGIPLQRFYGENCTSPFYCPGISSMDEIKDLQAKYGQKIPPHLRPTMAQIVYQHHPFYDILPFPSMRSQVISFASASPPMVDIVDLKLDIIQDGLICWHADRTGKNGNPADMRSWEAAPWFLRKWWTLLGEKEGEAWEQTKWWREFRGEEVDIF</sequence>
<protein>
    <submittedName>
        <fullName evidence="1">Uncharacterized protein</fullName>
    </submittedName>
</protein>
<evidence type="ECO:0000313" key="2">
    <source>
        <dbReference type="Proteomes" id="UP001433508"/>
    </source>
</evidence>